<evidence type="ECO:0000313" key="9">
    <source>
        <dbReference type="Proteomes" id="UP000325785"/>
    </source>
</evidence>
<name>A0A0T5P831_9RHOB</name>
<protein>
    <submittedName>
        <fullName evidence="6 7">Phosphodiesterase</fullName>
    </submittedName>
</protein>
<dbReference type="PANTHER" id="PTHR42988">
    <property type="entry name" value="PHOSPHOHYDROLASE"/>
    <property type="match status" value="1"/>
</dbReference>
<keyword evidence="2" id="KW-0378">Hydrolase</keyword>
<dbReference type="GO" id="GO:0016787">
    <property type="term" value="F:hydrolase activity"/>
    <property type="evidence" value="ECO:0007669"/>
    <property type="project" value="UniProtKB-KW"/>
</dbReference>
<dbReference type="EMBL" id="LAXI01000007">
    <property type="protein sequence ID" value="KRS17334.1"/>
    <property type="molecule type" value="Genomic_DNA"/>
</dbReference>
<dbReference type="GO" id="GO:0046872">
    <property type="term" value="F:metal ion binding"/>
    <property type="evidence" value="ECO:0007669"/>
    <property type="project" value="UniProtKB-KW"/>
</dbReference>
<keyword evidence="1" id="KW-0479">Metal-binding</keyword>
<dbReference type="InterPro" id="IPR029052">
    <property type="entry name" value="Metallo-depent_PP-like"/>
</dbReference>
<dbReference type="InterPro" id="IPR050884">
    <property type="entry name" value="CNP_phosphodiesterase-III"/>
</dbReference>
<dbReference type="Proteomes" id="UP000051401">
    <property type="component" value="Unassembled WGS sequence"/>
</dbReference>
<evidence type="ECO:0000313" key="8">
    <source>
        <dbReference type="Proteomes" id="UP000051401"/>
    </source>
</evidence>
<dbReference type="Proteomes" id="UP000325785">
    <property type="component" value="Chromosome"/>
</dbReference>
<keyword evidence="8" id="KW-1185">Reference proteome</keyword>
<evidence type="ECO:0000256" key="2">
    <source>
        <dbReference type="ARBA" id="ARBA00022801"/>
    </source>
</evidence>
<dbReference type="RefSeq" id="WP_057816494.1">
    <property type="nucleotide sequence ID" value="NZ_CP031598.1"/>
</dbReference>
<dbReference type="STRING" id="540747.SAMN04488031_1011039"/>
<sequence>MRRIAHLSDLHFGRDRPELLDPLVEAVNELEPDLAAISGDLTQRARPSQFRAARDFIDRLEAPVLAVPGNHDVPLHNLFLRFLWPWRQYRKWISPDLEPEFHDSEMIVLGVNTVNPMAHQSGWFTPRALDRVRNAFCNTRGRRARIVVAHHPLEHLPGEKKKLMRGADEAMEELGRLNTDIVLSGHLHSWRADPFAEKPGRNAVLQVHAGTGLSTRLRGQDNDFNLLEIDDGLIDVTRYAAAEGDDSFAMAQTRRFVTRAEGWTVKKGA</sequence>
<dbReference type="EMBL" id="CP031598">
    <property type="protein sequence ID" value="QEW26504.1"/>
    <property type="molecule type" value="Genomic_DNA"/>
</dbReference>
<dbReference type="SUPFAM" id="SSF56300">
    <property type="entry name" value="Metallo-dependent phosphatases"/>
    <property type="match status" value="1"/>
</dbReference>
<organism evidence="6 8">
    <name type="scientific">Roseovarius indicus</name>
    <dbReference type="NCBI Taxonomy" id="540747"/>
    <lineage>
        <taxon>Bacteria</taxon>
        <taxon>Pseudomonadati</taxon>
        <taxon>Pseudomonadota</taxon>
        <taxon>Alphaproteobacteria</taxon>
        <taxon>Rhodobacterales</taxon>
        <taxon>Roseobacteraceae</taxon>
        <taxon>Roseovarius</taxon>
    </lineage>
</organism>
<dbReference type="KEGG" id="rid:RIdsm_02304"/>
<dbReference type="OrthoDB" id="651281at2"/>
<evidence type="ECO:0000313" key="6">
    <source>
        <dbReference type="EMBL" id="KRS17334.1"/>
    </source>
</evidence>
<gene>
    <name evidence="7" type="ORF">RIdsm_02304</name>
    <name evidence="6" type="ORF">XM52_12575</name>
</gene>
<comment type="similarity">
    <text evidence="4">Belongs to the cyclic nucleotide phosphodiesterase class-III family.</text>
</comment>
<keyword evidence="3" id="KW-0408">Iron</keyword>
<dbReference type="InterPro" id="IPR004843">
    <property type="entry name" value="Calcineurin-like_PHP"/>
</dbReference>
<feature type="domain" description="Calcineurin-like phosphoesterase" evidence="5">
    <location>
        <begin position="3"/>
        <end position="189"/>
    </location>
</feature>
<evidence type="ECO:0000259" key="5">
    <source>
        <dbReference type="Pfam" id="PF00149"/>
    </source>
</evidence>
<evidence type="ECO:0000313" key="7">
    <source>
        <dbReference type="EMBL" id="QEW26504.1"/>
    </source>
</evidence>
<dbReference type="CDD" id="cd07400">
    <property type="entry name" value="MPP_1"/>
    <property type="match status" value="1"/>
</dbReference>
<evidence type="ECO:0000256" key="3">
    <source>
        <dbReference type="ARBA" id="ARBA00023004"/>
    </source>
</evidence>
<dbReference type="PANTHER" id="PTHR42988:SF2">
    <property type="entry name" value="CYCLIC NUCLEOTIDE PHOSPHODIESTERASE CBUA0032-RELATED"/>
    <property type="match status" value="1"/>
</dbReference>
<dbReference type="Gene3D" id="3.60.21.10">
    <property type="match status" value="1"/>
</dbReference>
<reference evidence="6 8" key="1">
    <citation type="submission" date="2015-04" db="EMBL/GenBank/DDBJ databases">
        <title>The draft genome sequence of Roseovarius indicus B108T.</title>
        <authorList>
            <person name="Li G."/>
            <person name="Lai Q."/>
            <person name="Shao Z."/>
            <person name="Yan P."/>
        </authorList>
    </citation>
    <scope>NUCLEOTIDE SEQUENCE [LARGE SCALE GENOMIC DNA]</scope>
    <source>
        <strain evidence="6 8">B108</strain>
    </source>
</reference>
<dbReference type="AlphaFoldDB" id="A0A0T5P831"/>
<dbReference type="PATRIC" id="fig|540747.5.peg.5548"/>
<dbReference type="Pfam" id="PF00149">
    <property type="entry name" value="Metallophos"/>
    <property type="match status" value="1"/>
</dbReference>
<evidence type="ECO:0000256" key="1">
    <source>
        <dbReference type="ARBA" id="ARBA00022723"/>
    </source>
</evidence>
<evidence type="ECO:0000256" key="4">
    <source>
        <dbReference type="ARBA" id="ARBA00025742"/>
    </source>
</evidence>
<reference evidence="7 9" key="2">
    <citation type="submission" date="2018-08" db="EMBL/GenBank/DDBJ databases">
        <title>Genetic Globetrotter - A new plasmid hitch-hiking vast phylogenetic and geographic distances.</title>
        <authorList>
            <person name="Vollmers J."/>
            <person name="Petersen J."/>
        </authorList>
    </citation>
    <scope>NUCLEOTIDE SEQUENCE [LARGE SCALE GENOMIC DNA]</scope>
    <source>
        <strain evidence="7 9">DSM 26383</strain>
    </source>
</reference>
<proteinExistence type="inferred from homology"/>
<accession>A0A0T5P831</accession>